<accession>A0A5B9DEA8</accession>
<proteinExistence type="predicted"/>
<protein>
    <submittedName>
        <fullName evidence="3">Permease prefix domain 1-containing protein</fullName>
    </submittedName>
</protein>
<dbReference type="InterPro" id="IPR047928">
    <property type="entry name" value="Perm_prefix_1"/>
</dbReference>
<organism evidence="3 4">
    <name type="scientific">Promethearchaeum syntrophicum</name>
    <dbReference type="NCBI Taxonomy" id="2594042"/>
    <lineage>
        <taxon>Archaea</taxon>
        <taxon>Promethearchaeati</taxon>
        <taxon>Promethearchaeota</taxon>
        <taxon>Promethearchaeia</taxon>
        <taxon>Promethearchaeales</taxon>
        <taxon>Promethearchaeaceae</taxon>
        <taxon>Promethearchaeum</taxon>
    </lineage>
</organism>
<name>A0A5B9DEA8_9ARCH</name>
<dbReference type="Proteomes" id="UP000321408">
    <property type="component" value="Chromosome"/>
</dbReference>
<dbReference type="AlphaFoldDB" id="A0A5B9DEA8"/>
<feature type="transmembrane region" description="Helical" evidence="2">
    <location>
        <begin position="131"/>
        <end position="154"/>
    </location>
</feature>
<dbReference type="Pfam" id="PF22564">
    <property type="entry name" value="HAAS"/>
    <property type="match status" value="1"/>
</dbReference>
<reference evidence="3 4" key="2">
    <citation type="journal article" date="2024" name="Int. J. Syst. Evol. Microbiol.">
        <title>Promethearchaeum syntrophicum gen. nov., sp. nov., an anaerobic, obligately syntrophic archaeon, the first isolate of the lineage 'Asgard' archaea, and proposal of the new archaeal phylum Promethearchaeota phyl. nov. and kingdom Promethearchaeati regn. nov.</title>
        <authorList>
            <person name="Imachi H."/>
            <person name="Nobu M.K."/>
            <person name="Kato S."/>
            <person name="Takaki Y."/>
            <person name="Miyazaki M."/>
            <person name="Miyata M."/>
            <person name="Ogawara M."/>
            <person name="Saito Y."/>
            <person name="Sakai S."/>
            <person name="Tahara Y.O."/>
            <person name="Takano Y."/>
            <person name="Tasumi E."/>
            <person name="Uematsu K."/>
            <person name="Yoshimura T."/>
            <person name="Itoh T."/>
            <person name="Ohkuma M."/>
            <person name="Takai K."/>
        </authorList>
    </citation>
    <scope>NUCLEOTIDE SEQUENCE [LARGE SCALE GENOMIC DNA]</scope>
    <source>
        <strain evidence="3 4">MK-D1</strain>
    </source>
</reference>
<dbReference type="RefSeq" id="WP_147664226.1">
    <property type="nucleotide sequence ID" value="NZ_CP042905.2"/>
</dbReference>
<feature type="transmembrane region" description="Helical" evidence="2">
    <location>
        <begin position="346"/>
        <end position="365"/>
    </location>
</feature>
<evidence type="ECO:0000313" key="3">
    <source>
        <dbReference type="EMBL" id="QEE17331.1"/>
    </source>
</evidence>
<evidence type="ECO:0000256" key="2">
    <source>
        <dbReference type="SAM" id="Phobius"/>
    </source>
</evidence>
<keyword evidence="2" id="KW-0472">Membrane</keyword>
<keyword evidence="2" id="KW-0812">Transmembrane</keyword>
<sequence length="387" mass="44607">MNRYNYIIDDFLKKVKEKLPSWIREDKKECTDILEEMEEHILDLAQELAGGPEEEADIENIREAIARMGSPEEISKEYKKRGTPKYYLTEEWIPWYKNVLGIVIGVIMAINVITLIFSIDDGESFWEIALGFLNGLWGSTLFSFIIISVIFIALSMEGFMPHDFAEMYNKYGKYVEKEPSKTKRGTHGHHFQREMERVERDLHRVEKTVEKATKEVERAKATVSVKIQKKTKRKPPIKVGDCLASGIFGILWGLFLIMQPIESFNVNFTPEFLEFVRFMGTLAFSEAIINLFQAFAGISRSFTQQILLFLLGIVQVLNILVFVSALKSPEILSMFSLASGWTWDPTTVFKILMYISIFGTGIDILKKLGDIGMYQGRLERYYVETFD</sequence>
<feature type="transmembrane region" description="Helical" evidence="2">
    <location>
        <begin position="239"/>
        <end position="258"/>
    </location>
</feature>
<keyword evidence="1" id="KW-0175">Coiled coil</keyword>
<keyword evidence="2" id="KW-1133">Transmembrane helix</keyword>
<feature type="transmembrane region" description="Helical" evidence="2">
    <location>
        <begin position="278"/>
        <end position="299"/>
    </location>
</feature>
<feature type="transmembrane region" description="Helical" evidence="2">
    <location>
        <begin position="99"/>
        <end position="119"/>
    </location>
</feature>
<feature type="coiled-coil region" evidence="1">
    <location>
        <begin position="195"/>
        <end position="222"/>
    </location>
</feature>
<dbReference type="KEGG" id="psyt:DSAG12_03164"/>
<reference evidence="3 4" key="1">
    <citation type="journal article" date="2020" name="Nature">
        <title>Isolation of an archaeon at the prokaryote-eukaryote interface.</title>
        <authorList>
            <person name="Imachi H."/>
            <person name="Nobu M.K."/>
            <person name="Nakahara N."/>
            <person name="Morono Y."/>
            <person name="Ogawara M."/>
            <person name="Takaki Y."/>
            <person name="Takano Y."/>
            <person name="Uematsu K."/>
            <person name="Ikuta T."/>
            <person name="Ito M."/>
            <person name="Matsui Y."/>
            <person name="Miyazaki M."/>
            <person name="Murata K."/>
            <person name="Saito Y."/>
            <person name="Sakai S."/>
            <person name="Song C."/>
            <person name="Tasumi E."/>
            <person name="Yamanaka Y."/>
            <person name="Yamaguchi T."/>
            <person name="Kamagata Y."/>
            <person name="Tamaki H."/>
            <person name="Takai K."/>
        </authorList>
    </citation>
    <scope>NUCLEOTIDE SEQUENCE [LARGE SCALE GENOMIC DNA]</scope>
    <source>
        <strain evidence="3 4">MK-D1</strain>
    </source>
</reference>
<dbReference type="EMBL" id="CP042905">
    <property type="protein sequence ID" value="QEE17331.1"/>
    <property type="molecule type" value="Genomic_DNA"/>
</dbReference>
<evidence type="ECO:0000256" key="1">
    <source>
        <dbReference type="SAM" id="Coils"/>
    </source>
</evidence>
<dbReference type="NCBIfam" id="NF038403">
    <property type="entry name" value="perm_prefix_1"/>
    <property type="match status" value="1"/>
</dbReference>
<keyword evidence="4" id="KW-1185">Reference proteome</keyword>
<gene>
    <name evidence="3" type="ORF">DSAG12_03164</name>
</gene>
<feature type="transmembrane region" description="Helical" evidence="2">
    <location>
        <begin position="306"/>
        <end position="326"/>
    </location>
</feature>
<evidence type="ECO:0000313" key="4">
    <source>
        <dbReference type="Proteomes" id="UP000321408"/>
    </source>
</evidence>
<dbReference type="GeneID" id="41331133"/>